<proteinExistence type="predicted"/>
<feature type="region of interest" description="Disordered" evidence="1">
    <location>
        <begin position="1"/>
        <end position="60"/>
    </location>
</feature>
<evidence type="ECO:0000313" key="3">
    <source>
        <dbReference type="Proteomes" id="UP000294835"/>
    </source>
</evidence>
<dbReference type="RefSeq" id="WP_132460713.1">
    <property type="nucleotide sequence ID" value="NZ_SLXP01000002.1"/>
</dbReference>
<protein>
    <submittedName>
        <fullName evidence="2">Uncharacterized protein DUF4169</fullName>
    </submittedName>
</protein>
<evidence type="ECO:0000256" key="1">
    <source>
        <dbReference type="SAM" id="MobiDB-lite"/>
    </source>
</evidence>
<evidence type="ECO:0000313" key="2">
    <source>
        <dbReference type="EMBL" id="TCP42836.1"/>
    </source>
</evidence>
<keyword evidence="3" id="KW-1185">Reference proteome</keyword>
<accession>A0A4V2SRF6</accession>
<organism evidence="2 3">
    <name type="scientific">Rhodovulum marinum</name>
    <dbReference type="NCBI Taxonomy" id="320662"/>
    <lineage>
        <taxon>Bacteria</taxon>
        <taxon>Pseudomonadati</taxon>
        <taxon>Pseudomonadota</taxon>
        <taxon>Alphaproteobacteria</taxon>
        <taxon>Rhodobacterales</taxon>
        <taxon>Paracoccaceae</taxon>
        <taxon>Rhodovulum</taxon>
    </lineage>
</organism>
<gene>
    <name evidence="2" type="ORF">EV662_10225</name>
</gene>
<dbReference type="EMBL" id="SLXP01000002">
    <property type="protein sequence ID" value="TCP42836.1"/>
    <property type="molecule type" value="Genomic_DNA"/>
</dbReference>
<dbReference type="Pfam" id="PF13770">
    <property type="entry name" value="DUF4169"/>
    <property type="match status" value="1"/>
</dbReference>
<name>A0A4V2SRF6_9RHOB</name>
<reference evidence="2 3" key="1">
    <citation type="submission" date="2019-03" db="EMBL/GenBank/DDBJ databases">
        <title>Genomic Encyclopedia of Type Strains, Phase IV (KMG-IV): sequencing the most valuable type-strain genomes for metagenomic binning, comparative biology and taxonomic classification.</title>
        <authorList>
            <person name="Goeker M."/>
        </authorList>
    </citation>
    <scope>NUCLEOTIDE SEQUENCE [LARGE SCALE GENOMIC DNA]</scope>
    <source>
        <strain evidence="2 3">DSM 18063</strain>
    </source>
</reference>
<dbReference type="InterPro" id="IPR025227">
    <property type="entry name" value="DUF4169"/>
</dbReference>
<dbReference type="Proteomes" id="UP000294835">
    <property type="component" value="Unassembled WGS sequence"/>
</dbReference>
<comment type="caution">
    <text evidence="2">The sequence shown here is derived from an EMBL/GenBank/DDBJ whole genome shotgun (WGS) entry which is preliminary data.</text>
</comment>
<feature type="compositionally biased region" description="Basic and acidic residues" evidence="1">
    <location>
        <begin position="38"/>
        <end position="60"/>
    </location>
</feature>
<sequence length="60" mass="6547">MAKGVVNLRAARKAKARADKRAEGDANAVKFGRTKTQKAREAAEAARARSVLDAHKREDE</sequence>
<dbReference type="AlphaFoldDB" id="A0A4V2SRF6"/>